<dbReference type="AlphaFoldDB" id="A0A2W1NPY8"/>
<dbReference type="GO" id="GO:0043565">
    <property type="term" value="F:sequence-specific DNA binding"/>
    <property type="evidence" value="ECO:0007669"/>
    <property type="project" value="InterPro"/>
</dbReference>
<dbReference type="InterPro" id="IPR037923">
    <property type="entry name" value="HTH-like"/>
</dbReference>
<dbReference type="EMBL" id="QKSB01000007">
    <property type="protein sequence ID" value="PZE16688.1"/>
    <property type="molecule type" value="Genomic_DNA"/>
</dbReference>
<keyword evidence="3" id="KW-0804">Transcription</keyword>
<keyword evidence="2" id="KW-0238">DNA-binding</keyword>
<dbReference type="Pfam" id="PF12833">
    <property type="entry name" value="HTH_18"/>
    <property type="match status" value="1"/>
</dbReference>
<dbReference type="RefSeq" id="WP_111063740.1">
    <property type="nucleotide sequence ID" value="NZ_JBHUCU010000017.1"/>
</dbReference>
<dbReference type="InterPro" id="IPR020449">
    <property type="entry name" value="Tscrpt_reg_AraC-type_HTH"/>
</dbReference>
<sequence>MKAIPNISFQSEAKNKDFELLNLAKLFEKLDTFKDHDPRLPHRIYFFALLIVTKGTGKHQIDLKEYDLKAGTVLKIAKGQVHAFQQDPTYEGYLILFTEEFVINYFSKSSFKLISHLYNYHLSSPIAFDQDGNKKLIDNLSTELKSKNAFAQNNIIAAHLDLYLLKLERSANAKGIQIKEPKLHDSFVQFKNLVETEYTLTRNVKDYADKMFVTTKYLNTVIKEFTINTAKNFIDDFVLLEAKREIVSTHKSLKEIAYDMGFDEVTNFTKFFKKHSGITPRAFRNKQLL</sequence>
<evidence type="ECO:0000256" key="1">
    <source>
        <dbReference type="ARBA" id="ARBA00023015"/>
    </source>
</evidence>
<dbReference type="SUPFAM" id="SSF46689">
    <property type="entry name" value="Homeodomain-like"/>
    <property type="match status" value="1"/>
</dbReference>
<reference evidence="5 6" key="1">
    <citation type="submission" date="2018-06" db="EMBL/GenBank/DDBJ databases">
        <title>The draft genome sequence of Crocinitomix sp. SM1701.</title>
        <authorList>
            <person name="Zhang X."/>
        </authorList>
    </citation>
    <scope>NUCLEOTIDE SEQUENCE [LARGE SCALE GENOMIC DNA]</scope>
    <source>
        <strain evidence="5 6">SM1701</strain>
    </source>
</reference>
<evidence type="ECO:0000259" key="4">
    <source>
        <dbReference type="PROSITE" id="PS01124"/>
    </source>
</evidence>
<evidence type="ECO:0000256" key="2">
    <source>
        <dbReference type="ARBA" id="ARBA00023125"/>
    </source>
</evidence>
<dbReference type="GO" id="GO:0003700">
    <property type="term" value="F:DNA-binding transcription factor activity"/>
    <property type="evidence" value="ECO:0007669"/>
    <property type="project" value="InterPro"/>
</dbReference>
<dbReference type="Gene3D" id="1.10.10.60">
    <property type="entry name" value="Homeodomain-like"/>
    <property type="match status" value="1"/>
</dbReference>
<protein>
    <submittedName>
        <fullName evidence="5">AraC family transcriptional regulator</fullName>
    </submittedName>
</protein>
<dbReference type="Proteomes" id="UP000249248">
    <property type="component" value="Unassembled WGS sequence"/>
</dbReference>
<gene>
    <name evidence="5" type="ORF">DNU06_11730</name>
</gene>
<dbReference type="Gene3D" id="2.60.120.10">
    <property type="entry name" value="Jelly Rolls"/>
    <property type="match status" value="1"/>
</dbReference>
<dbReference type="InterPro" id="IPR018060">
    <property type="entry name" value="HTH_AraC"/>
</dbReference>
<keyword evidence="1" id="KW-0805">Transcription regulation</keyword>
<feature type="domain" description="HTH araC/xylS-type" evidence="4">
    <location>
        <begin position="188"/>
        <end position="286"/>
    </location>
</feature>
<dbReference type="SMART" id="SM00342">
    <property type="entry name" value="HTH_ARAC"/>
    <property type="match status" value="1"/>
</dbReference>
<dbReference type="InterPro" id="IPR003313">
    <property type="entry name" value="AraC-bd"/>
</dbReference>
<dbReference type="PRINTS" id="PR00032">
    <property type="entry name" value="HTHARAC"/>
</dbReference>
<proteinExistence type="predicted"/>
<accession>A0A2W1NPY8</accession>
<name>A0A2W1NPY8_9FLAO</name>
<dbReference type="OrthoDB" id="1096411at2"/>
<keyword evidence="6" id="KW-1185">Reference proteome</keyword>
<evidence type="ECO:0000313" key="5">
    <source>
        <dbReference type="EMBL" id="PZE16688.1"/>
    </source>
</evidence>
<evidence type="ECO:0000313" key="6">
    <source>
        <dbReference type="Proteomes" id="UP000249248"/>
    </source>
</evidence>
<comment type="caution">
    <text evidence="5">The sequence shown here is derived from an EMBL/GenBank/DDBJ whole genome shotgun (WGS) entry which is preliminary data.</text>
</comment>
<dbReference type="PROSITE" id="PS01124">
    <property type="entry name" value="HTH_ARAC_FAMILY_2"/>
    <property type="match status" value="1"/>
</dbReference>
<dbReference type="InterPro" id="IPR009057">
    <property type="entry name" value="Homeodomain-like_sf"/>
</dbReference>
<dbReference type="Pfam" id="PF02311">
    <property type="entry name" value="AraC_binding"/>
    <property type="match status" value="1"/>
</dbReference>
<dbReference type="PANTHER" id="PTHR43280">
    <property type="entry name" value="ARAC-FAMILY TRANSCRIPTIONAL REGULATOR"/>
    <property type="match status" value="1"/>
</dbReference>
<dbReference type="PANTHER" id="PTHR43280:SF32">
    <property type="entry name" value="TRANSCRIPTIONAL REGULATORY PROTEIN"/>
    <property type="match status" value="1"/>
</dbReference>
<organism evidence="5 6">
    <name type="scientific">Putridiphycobacter roseus</name>
    <dbReference type="NCBI Taxonomy" id="2219161"/>
    <lineage>
        <taxon>Bacteria</taxon>
        <taxon>Pseudomonadati</taxon>
        <taxon>Bacteroidota</taxon>
        <taxon>Flavobacteriia</taxon>
        <taxon>Flavobacteriales</taxon>
        <taxon>Crocinitomicaceae</taxon>
        <taxon>Putridiphycobacter</taxon>
    </lineage>
</organism>
<evidence type="ECO:0000256" key="3">
    <source>
        <dbReference type="ARBA" id="ARBA00023163"/>
    </source>
</evidence>
<dbReference type="SUPFAM" id="SSF51215">
    <property type="entry name" value="Regulatory protein AraC"/>
    <property type="match status" value="1"/>
</dbReference>
<dbReference type="InterPro" id="IPR014710">
    <property type="entry name" value="RmlC-like_jellyroll"/>
</dbReference>